<protein>
    <submittedName>
        <fullName evidence="2">AAA family ATPase</fullName>
    </submittedName>
</protein>
<sequence length="407" mass="45719">MNYHSRPVQKVEGQGLFVPKTVQIENDFDFNTNVKQQEPDHENYSKIIENAEINLSIDEAIPPTCFTIESGKITAPVGTLGNFSIATGKAKSRKTTGLAFFIGAAISGNKVGPVRGHFPEDQRVVVLADTEQSRYHVQRSAKRALRLVGSHLQSNLKVYAFRKNDPRTRLKSIEQIVYNTPNLGLLVIDGIRDLAQDPILEADQANEIITHLMKWSEELRIHIIGVIHQNKSDSNIRGHLGTEAVNKAETVFSVAKNPEDKETSIVSPEYCRDIDFEPFVFGIDETSLPYLVDDWKAEEKGKRSNQDSQGKTKKNTPEGTPNEKHIAILIRVYEQEAESYGKMVSRIKAAAGYYSLAIGDNAARDFMAYYIQHQLIHKVEQKPFPVYALNADKLEETRLRQPGTLVC</sequence>
<dbReference type="SUPFAM" id="SSF52540">
    <property type="entry name" value="P-loop containing nucleoside triphosphate hydrolases"/>
    <property type="match status" value="1"/>
</dbReference>
<evidence type="ECO:0000313" key="2">
    <source>
        <dbReference type="EMBL" id="MFC5409120.1"/>
    </source>
</evidence>
<dbReference type="InterPro" id="IPR027417">
    <property type="entry name" value="P-loop_NTPase"/>
</dbReference>
<keyword evidence="3" id="KW-1185">Reference proteome</keyword>
<reference evidence="3" key="1">
    <citation type="journal article" date="2019" name="Int. J. Syst. Evol. Microbiol.">
        <title>The Global Catalogue of Microorganisms (GCM) 10K type strain sequencing project: providing services to taxonomists for standard genome sequencing and annotation.</title>
        <authorList>
            <consortium name="The Broad Institute Genomics Platform"/>
            <consortium name="The Broad Institute Genome Sequencing Center for Infectious Disease"/>
            <person name="Wu L."/>
            <person name="Ma J."/>
        </authorList>
    </citation>
    <scope>NUCLEOTIDE SEQUENCE [LARGE SCALE GENOMIC DNA]</scope>
    <source>
        <strain evidence="3">CCUG 55250</strain>
    </source>
</reference>
<gene>
    <name evidence="2" type="ORF">ACFPMF_07375</name>
</gene>
<feature type="region of interest" description="Disordered" evidence="1">
    <location>
        <begin position="299"/>
        <end position="321"/>
    </location>
</feature>
<accession>A0ABW0I6H7</accession>
<dbReference type="Gene3D" id="3.40.50.300">
    <property type="entry name" value="P-loop containing nucleotide triphosphate hydrolases"/>
    <property type="match status" value="1"/>
</dbReference>
<proteinExistence type="predicted"/>
<dbReference type="EMBL" id="JBHSMA010000002">
    <property type="protein sequence ID" value="MFC5409120.1"/>
    <property type="molecule type" value="Genomic_DNA"/>
</dbReference>
<organism evidence="2 3">
    <name type="scientific">Larkinella bovis</name>
    <dbReference type="NCBI Taxonomy" id="683041"/>
    <lineage>
        <taxon>Bacteria</taxon>
        <taxon>Pseudomonadati</taxon>
        <taxon>Bacteroidota</taxon>
        <taxon>Cytophagia</taxon>
        <taxon>Cytophagales</taxon>
        <taxon>Spirosomataceae</taxon>
        <taxon>Larkinella</taxon>
    </lineage>
</organism>
<dbReference type="Proteomes" id="UP001596106">
    <property type="component" value="Unassembled WGS sequence"/>
</dbReference>
<dbReference type="Pfam" id="PF13481">
    <property type="entry name" value="AAA_25"/>
    <property type="match status" value="1"/>
</dbReference>
<evidence type="ECO:0000313" key="3">
    <source>
        <dbReference type="Proteomes" id="UP001596106"/>
    </source>
</evidence>
<comment type="caution">
    <text evidence="2">The sequence shown here is derived from an EMBL/GenBank/DDBJ whole genome shotgun (WGS) entry which is preliminary data.</text>
</comment>
<name>A0ABW0I6H7_9BACT</name>
<dbReference type="RefSeq" id="WP_379842759.1">
    <property type="nucleotide sequence ID" value="NZ_JBHSMA010000002.1"/>
</dbReference>
<evidence type="ECO:0000256" key="1">
    <source>
        <dbReference type="SAM" id="MobiDB-lite"/>
    </source>
</evidence>